<dbReference type="EnsemblMetazoa" id="AFUN019637-RA">
    <property type="protein sequence ID" value="AFUN019637-PA"/>
    <property type="gene ID" value="AFUN019637"/>
</dbReference>
<name>A0A4Y0BHY7_ANOFN</name>
<comment type="similarity">
    <text evidence="2">Belongs to the PBP/GOBP family.</text>
</comment>
<evidence type="ECO:0000313" key="7">
    <source>
        <dbReference type="EnsemblMetazoa" id="AFUN019637-PA"/>
    </source>
</evidence>
<dbReference type="PANTHER" id="PTHR11857">
    <property type="entry name" value="ODORANT BINDING PROTEIN-RELATED"/>
    <property type="match status" value="1"/>
</dbReference>
<dbReference type="PANTHER" id="PTHR11857:SF43">
    <property type="entry name" value="GEO07291P1-RELATED"/>
    <property type="match status" value="1"/>
</dbReference>
<evidence type="ECO:0000256" key="2">
    <source>
        <dbReference type="ARBA" id="ARBA00008098"/>
    </source>
</evidence>
<evidence type="ECO:0008006" key="8">
    <source>
        <dbReference type="Google" id="ProtNLM"/>
    </source>
</evidence>
<accession>A0A4Y0BHY7</accession>
<keyword evidence="3" id="KW-0964">Secreted</keyword>
<evidence type="ECO:0000256" key="3">
    <source>
        <dbReference type="ARBA" id="ARBA00022525"/>
    </source>
</evidence>
<dbReference type="GO" id="GO:0005549">
    <property type="term" value="F:odorant binding"/>
    <property type="evidence" value="ECO:0007669"/>
    <property type="project" value="InterPro"/>
</dbReference>
<dbReference type="GO" id="GO:0005615">
    <property type="term" value="C:extracellular space"/>
    <property type="evidence" value="ECO:0007669"/>
    <property type="project" value="TreeGrafter"/>
</dbReference>
<evidence type="ECO:0000256" key="1">
    <source>
        <dbReference type="ARBA" id="ARBA00004613"/>
    </source>
</evidence>
<evidence type="ECO:0000256" key="5">
    <source>
        <dbReference type="ARBA" id="ARBA00023157"/>
    </source>
</evidence>
<evidence type="ECO:0000256" key="4">
    <source>
        <dbReference type="ARBA" id="ARBA00022729"/>
    </source>
</evidence>
<dbReference type="SUPFAM" id="SSF47565">
    <property type="entry name" value="Insect pheromone/odorant-binding proteins"/>
    <property type="match status" value="2"/>
</dbReference>
<feature type="signal peptide" evidence="6">
    <location>
        <begin position="1"/>
        <end position="18"/>
    </location>
</feature>
<dbReference type="GO" id="GO:0007608">
    <property type="term" value="P:sensory perception of smell"/>
    <property type="evidence" value="ECO:0007669"/>
    <property type="project" value="TreeGrafter"/>
</dbReference>
<dbReference type="CDD" id="cd23992">
    <property type="entry name" value="PBP_GOBP"/>
    <property type="match status" value="1"/>
</dbReference>
<dbReference type="InterPro" id="IPR036728">
    <property type="entry name" value="PBP_GOBP_sf"/>
</dbReference>
<reference evidence="7" key="1">
    <citation type="submission" date="2020-05" db="UniProtKB">
        <authorList>
            <consortium name="EnsemblMetazoa"/>
        </authorList>
    </citation>
    <scope>IDENTIFICATION</scope>
    <source>
        <strain evidence="7">FUMOZ</strain>
    </source>
</reference>
<comment type="subcellular location">
    <subcellularLocation>
        <location evidence="1">Secreted</location>
    </subcellularLocation>
</comment>
<keyword evidence="4 6" id="KW-0732">Signal</keyword>
<dbReference type="VEuPathDB" id="VectorBase:AFUN019637"/>
<dbReference type="InterPro" id="IPR006170">
    <property type="entry name" value="PBP/GOBP"/>
</dbReference>
<protein>
    <recommendedName>
        <fullName evidence="8">Long form D7 salivary protein</fullName>
    </recommendedName>
</protein>
<organism evidence="7">
    <name type="scientific">Anopheles funestus</name>
    <name type="common">African malaria mosquito</name>
    <dbReference type="NCBI Taxonomy" id="62324"/>
    <lineage>
        <taxon>Eukaryota</taxon>
        <taxon>Metazoa</taxon>
        <taxon>Ecdysozoa</taxon>
        <taxon>Arthropoda</taxon>
        <taxon>Hexapoda</taxon>
        <taxon>Insecta</taxon>
        <taxon>Pterygota</taxon>
        <taxon>Neoptera</taxon>
        <taxon>Endopterygota</taxon>
        <taxon>Diptera</taxon>
        <taxon>Nematocera</taxon>
        <taxon>Culicoidea</taxon>
        <taxon>Culicidae</taxon>
        <taxon>Anophelinae</taxon>
        <taxon>Anopheles</taxon>
    </lineage>
</organism>
<dbReference type="Pfam" id="PF01395">
    <property type="entry name" value="PBP_GOBP"/>
    <property type="match status" value="1"/>
</dbReference>
<dbReference type="AlphaFoldDB" id="A0A4Y0BHY7"/>
<evidence type="ECO:0000256" key="6">
    <source>
        <dbReference type="SAM" id="SignalP"/>
    </source>
</evidence>
<keyword evidence="5" id="KW-1015">Disulfide bond</keyword>
<sequence>MIIGSVLLSILAHLFVQASQPWKALDPEQTLYVYKRCYEDHLPTGSNRKTYLASWNDWKLEPNDAITQCYAKCVMVGLQLYDEKENAFKSERIPVQHEAYKSLNQADSREVSEYQKALAASNPGTGSCIELYNAYLPVHNRFVDLSRKLYHGTVEGAARVYAAMPQIKQKGESYHAYCEKRAWNGKKKFDMQKARNYILTGSSEIKKAIDCIFRGLRYMDDTGLKVDEIVRDFNLINKSELEPEVRSVLAACPAIRAYEFYACLLTSRLREDFKKAFDFHELRSADYGYLVLGKVYEGPEKVKEELQKLNTTARF</sequence>
<feature type="chain" id="PRO_5021263879" description="Long form D7 salivary protein" evidence="6">
    <location>
        <begin position="19"/>
        <end position="315"/>
    </location>
</feature>
<proteinExistence type="inferred from homology"/>
<dbReference type="VEuPathDB" id="VectorBase:AFUN2_010688"/>
<dbReference type="Gene3D" id="1.10.238.20">
    <property type="entry name" value="Pheromone/general odorant binding protein domain"/>
    <property type="match status" value="2"/>
</dbReference>
<dbReference type="STRING" id="62324.A0A4Y0BHY7"/>